<dbReference type="KEGG" id="eus:EUTSA_v100179461m"/>
<accession>V4NXM0</accession>
<gene>
    <name evidence="1" type="ORF">EUTSA_v100179461mg</name>
</gene>
<dbReference type="Proteomes" id="UP000030689">
    <property type="component" value="Unassembled WGS sequence"/>
</dbReference>
<evidence type="ECO:0000313" key="1">
    <source>
        <dbReference type="EMBL" id="ESQ51656.1"/>
    </source>
</evidence>
<dbReference type="AlphaFoldDB" id="V4NXM0"/>
<dbReference type="EMBL" id="KI517385">
    <property type="protein sequence ID" value="ESQ51656.1"/>
    <property type="molecule type" value="Genomic_DNA"/>
</dbReference>
<feature type="non-terminal residue" evidence="1">
    <location>
        <position position="1"/>
    </location>
</feature>
<sequence length="29" mass="3336">VFHKWMPPEAASSINIHRVYVAAFCFLNS</sequence>
<keyword evidence="2" id="KW-1185">Reference proteome</keyword>
<organism evidence="1 2">
    <name type="scientific">Eutrema salsugineum</name>
    <name type="common">Saltwater cress</name>
    <name type="synonym">Sisymbrium salsugineum</name>
    <dbReference type="NCBI Taxonomy" id="72664"/>
    <lineage>
        <taxon>Eukaryota</taxon>
        <taxon>Viridiplantae</taxon>
        <taxon>Streptophyta</taxon>
        <taxon>Embryophyta</taxon>
        <taxon>Tracheophyta</taxon>
        <taxon>Spermatophyta</taxon>
        <taxon>Magnoliopsida</taxon>
        <taxon>eudicotyledons</taxon>
        <taxon>Gunneridae</taxon>
        <taxon>Pentapetalae</taxon>
        <taxon>rosids</taxon>
        <taxon>malvids</taxon>
        <taxon>Brassicales</taxon>
        <taxon>Brassicaceae</taxon>
        <taxon>Eutremeae</taxon>
        <taxon>Eutrema</taxon>
    </lineage>
</organism>
<reference evidence="1 2" key="1">
    <citation type="journal article" date="2013" name="Front. Plant Sci.">
        <title>The Reference Genome of the Halophytic Plant Eutrema salsugineum.</title>
        <authorList>
            <person name="Yang R."/>
            <person name="Jarvis D.E."/>
            <person name="Chen H."/>
            <person name="Beilstein M.A."/>
            <person name="Grimwood J."/>
            <person name="Jenkins J."/>
            <person name="Shu S."/>
            <person name="Prochnik S."/>
            <person name="Xin M."/>
            <person name="Ma C."/>
            <person name="Schmutz J."/>
            <person name="Wing R.A."/>
            <person name="Mitchell-Olds T."/>
            <person name="Schumaker K.S."/>
            <person name="Wang X."/>
        </authorList>
    </citation>
    <scope>NUCLEOTIDE SEQUENCE [LARGE SCALE GENOMIC DNA]</scope>
</reference>
<name>V4NXM0_EUTSA</name>
<dbReference type="Gramene" id="ESQ51656">
    <property type="protein sequence ID" value="ESQ51656"/>
    <property type="gene ID" value="EUTSA_v100179461mg"/>
</dbReference>
<evidence type="ECO:0000313" key="2">
    <source>
        <dbReference type="Proteomes" id="UP000030689"/>
    </source>
</evidence>
<proteinExistence type="predicted"/>
<protein>
    <submittedName>
        <fullName evidence="1">Uncharacterized protein</fullName>
    </submittedName>
</protein>